<dbReference type="EC" id="2.4.1.227" evidence="10"/>
<dbReference type="CDD" id="cd03785">
    <property type="entry name" value="GT28_MurG"/>
    <property type="match status" value="1"/>
</dbReference>
<dbReference type="SUPFAM" id="SSF53756">
    <property type="entry name" value="UDP-Glycosyltransferase/glycogen phosphorylase"/>
    <property type="match status" value="1"/>
</dbReference>
<dbReference type="GO" id="GO:0050511">
    <property type="term" value="F:undecaprenyldiphospho-muramoylpentapeptide beta-N-acetylglucosaminyltransferase activity"/>
    <property type="evidence" value="ECO:0007669"/>
    <property type="project" value="UniProtKB-UniRule"/>
</dbReference>
<proteinExistence type="inferred from homology"/>
<protein>
    <recommendedName>
        <fullName evidence="10">UDP-N-acetylglucosamine--N-acetylmuramyl-(pentapeptide) pyrophosphoryl-undecaprenol N-acetylglucosamine transferase</fullName>
        <ecNumber evidence="10">2.4.1.227</ecNumber>
    </recommendedName>
    <alternativeName>
        <fullName evidence="10">Undecaprenyl-PP-MurNAc-pentapeptide-UDPGlcNAc GlcNAc transferase</fullName>
    </alternativeName>
</protein>
<evidence type="ECO:0000313" key="14">
    <source>
        <dbReference type="Proteomes" id="UP000576792"/>
    </source>
</evidence>
<feature type="binding site" evidence="10">
    <location>
        <position position="125"/>
    </location>
    <ligand>
        <name>UDP-N-acetyl-alpha-D-glucosamine</name>
        <dbReference type="ChEBI" id="CHEBI:57705"/>
    </ligand>
</feature>
<evidence type="ECO:0000256" key="1">
    <source>
        <dbReference type="ARBA" id="ARBA00022475"/>
    </source>
</evidence>
<dbReference type="InterPro" id="IPR006009">
    <property type="entry name" value="GlcNAc_MurG"/>
</dbReference>
<evidence type="ECO:0000256" key="2">
    <source>
        <dbReference type="ARBA" id="ARBA00022618"/>
    </source>
</evidence>
<feature type="binding site" evidence="10">
    <location>
        <position position="296"/>
    </location>
    <ligand>
        <name>UDP-N-acetyl-alpha-D-glucosamine</name>
        <dbReference type="ChEBI" id="CHEBI:57705"/>
    </ligand>
</feature>
<accession>A0A846S522</accession>
<dbReference type="GO" id="GO:0051301">
    <property type="term" value="P:cell division"/>
    <property type="evidence" value="ECO:0007669"/>
    <property type="project" value="UniProtKB-KW"/>
</dbReference>
<comment type="caution">
    <text evidence="13">The sequence shown here is derived from an EMBL/GenBank/DDBJ whole genome shotgun (WGS) entry which is preliminary data.</text>
</comment>
<keyword evidence="3 10" id="KW-0328">Glycosyltransferase</keyword>
<feature type="domain" description="Glycosyltransferase family 28 N-terminal" evidence="11">
    <location>
        <begin position="4"/>
        <end position="136"/>
    </location>
</feature>
<evidence type="ECO:0000256" key="6">
    <source>
        <dbReference type="ARBA" id="ARBA00022984"/>
    </source>
</evidence>
<dbReference type="EMBL" id="JAATJN010000001">
    <property type="protein sequence ID" value="NJC57171.1"/>
    <property type="molecule type" value="Genomic_DNA"/>
</dbReference>
<comment type="caution">
    <text evidence="10">Lacks conserved residue(s) required for the propagation of feature annotation.</text>
</comment>
<keyword evidence="7 10" id="KW-0472">Membrane</keyword>
<keyword evidence="4 10" id="KW-0808">Transferase</keyword>
<dbReference type="PANTHER" id="PTHR21015:SF22">
    <property type="entry name" value="GLYCOSYLTRANSFERASE"/>
    <property type="match status" value="1"/>
</dbReference>
<feature type="binding site" evidence="10">
    <location>
        <position position="200"/>
    </location>
    <ligand>
        <name>UDP-N-acetyl-alpha-D-glucosamine</name>
        <dbReference type="ChEBI" id="CHEBI:57705"/>
    </ligand>
</feature>
<keyword evidence="1 10" id="KW-1003">Cell membrane</keyword>
<dbReference type="GO" id="GO:0009252">
    <property type="term" value="P:peptidoglycan biosynthetic process"/>
    <property type="evidence" value="ECO:0007669"/>
    <property type="project" value="UniProtKB-UniRule"/>
</dbReference>
<keyword evidence="14" id="KW-1185">Reference proteome</keyword>
<dbReference type="Pfam" id="PF03033">
    <property type="entry name" value="Glyco_transf_28"/>
    <property type="match status" value="1"/>
</dbReference>
<dbReference type="HAMAP" id="MF_00033">
    <property type="entry name" value="MurG"/>
    <property type="match status" value="1"/>
</dbReference>
<dbReference type="GO" id="GO:0008360">
    <property type="term" value="P:regulation of cell shape"/>
    <property type="evidence" value="ECO:0007669"/>
    <property type="project" value="UniProtKB-KW"/>
</dbReference>
<dbReference type="Pfam" id="PF04101">
    <property type="entry name" value="Glyco_tran_28_C"/>
    <property type="match status" value="1"/>
</dbReference>
<reference evidence="13 14" key="1">
    <citation type="submission" date="2020-03" db="EMBL/GenBank/DDBJ databases">
        <title>Sequencing the genomes of 1000 actinobacteria strains.</title>
        <authorList>
            <person name="Klenk H.-P."/>
        </authorList>
    </citation>
    <scope>NUCLEOTIDE SEQUENCE [LARGE SCALE GENOMIC DNA]</scope>
    <source>
        <strain evidence="13 14">DSM 18964</strain>
    </source>
</reference>
<organism evidence="13 14">
    <name type="scientific">Brevibacterium marinum</name>
    <dbReference type="NCBI Taxonomy" id="418643"/>
    <lineage>
        <taxon>Bacteria</taxon>
        <taxon>Bacillati</taxon>
        <taxon>Actinomycetota</taxon>
        <taxon>Actinomycetes</taxon>
        <taxon>Micrococcales</taxon>
        <taxon>Brevibacteriaceae</taxon>
        <taxon>Brevibacterium</taxon>
    </lineage>
</organism>
<dbReference type="GO" id="GO:0071555">
    <property type="term" value="P:cell wall organization"/>
    <property type="evidence" value="ECO:0007669"/>
    <property type="project" value="UniProtKB-KW"/>
</dbReference>
<dbReference type="InterPro" id="IPR007235">
    <property type="entry name" value="Glyco_trans_28_C"/>
</dbReference>
<evidence type="ECO:0000256" key="7">
    <source>
        <dbReference type="ARBA" id="ARBA00023136"/>
    </source>
</evidence>
<dbReference type="Proteomes" id="UP000576792">
    <property type="component" value="Unassembled WGS sequence"/>
</dbReference>
<dbReference type="AlphaFoldDB" id="A0A846S522"/>
<evidence type="ECO:0000256" key="9">
    <source>
        <dbReference type="ARBA" id="ARBA00023316"/>
    </source>
</evidence>
<evidence type="ECO:0000313" key="13">
    <source>
        <dbReference type="EMBL" id="NJC57171.1"/>
    </source>
</evidence>
<keyword evidence="8 10" id="KW-0131">Cell cycle</keyword>
<evidence type="ECO:0000259" key="11">
    <source>
        <dbReference type="Pfam" id="PF03033"/>
    </source>
</evidence>
<dbReference type="UniPathway" id="UPA00219"/>
<dbReference type="GO" id="GO:0005886">
    <property type="term" value="C:plasma membrane"/>
    <property type="evidence" value="ECO:0007669"/>
    <property type="project" value="UniProtKB-SubCell"/>
</dbReference>
<comment type="subcellular location">
    <subcellularLocation>
        <location evidence="10">Cell membrane</location>
        <topology evidence="10">Peripheral membrane protein</topology>
        <orientation evidence="10">Cytoplasmic side</orientation>
    </subcellularLocation>
</comment>
<dbReference type="InterPro" id="IPR004276">
    <property type="entry name" value="GlycoTrans_28_N"/>
</dbReference>
<keyword evidence="5 10" id="KW-0133">Cell shape</keyword>
<dbReference type="RefSeq" id="WP_167950921.1">
    <property type="nucleotide sequence ID" value="NZ_BAAAPQ010000003.1"/>
</dbReference>
<dbReference type="GO" id="GO:0005975">
    <property type="term" value="P:carbohydrate metabolic process"/>
    <property type="evidence" value="ECO:0007669"/>
    <property type="project" value="InterPro"/>
</dbReference>
<sequence length="366" mass="38193">MTSILLAGGGTTGHISPMLAIGRELRETHLDRDVIALGTADGLEADIVPRAGFELLTIDKVPMPRSIGASALKFPKRFADTISDVKRIIADRDVEAVVGVGGYVCPPAFIAAKQAKIPLIVHEANAKPGMANRLGAVLTKPGMVGVTFPDTKLRNSTLVGMPMPTEITALDRSDSTQRQAWRADLGLRDDRPVLVVTGGSSGAQRINDAFLAAAPVCQDKGVQVLHITGAGKDDALREAAAELPDYHVVDYVDGMHRAYAVADLLVARSGAATVSEATVVGVPALYVPLAIGNGEQRLNAAGSVRAGASLLVDNADFTASTVTEQILPLVTDGARLDAMHRAALGLAYPTNAATTMATIVTRALRG</sequence>
<keyword evidence="9 10" id="KW-0961">Cell wall biogenesis/degradation</keyword>
<evidence type="ECO:0000256" key="3">
    <source>
        <dbReference type="ARBA" id="ARBA00022676"/>
    </source>
</evidence>
<comment type="similarity">
    <text evidence="10">Belongs to the glycosyltransferase 28 family. MurG subfamily.</text>
</comment>
<comment type="catalytic activity">
    <reaction evidence="10">
        <text>di-trans,octa-cis-undecaprenyl diphospho-N-acetyl-alpha-D-muramoyl-L-alanyl-D-glutamyl-meso-2,6-diaminopimeloyl-D-alanyl-D-alanine + UDP-N-acetyl-alpha-D-glucosamine = di-trans,octa-cis-undecaprenyl diphospho-[N-acetyl-alpha-D-glucosaminyl-(1-&gt;4)]-N-acetyl-alpha-D-muramoyl-L-alanyl-D-glutamyl-meso-2,6-diaminopimeloyl-D-alanyl-D-alanine + UDP + H(+)</text>
        <dbReference type="Rhea" id="RHEA:31227"/>
        <dbReference type="ChEBI" id="CHEBI:15378"/>
        <dbReference type="ChEBI" id="CHEBI:57705"/>
        <dbReference type="ChEBI" id="CHEBI:58223"/>
        <dbReference type="ChEBI" id="CHEBI:61387"/>
        <dbReference type="ChEBI" id="CHEBI:61388"/>
        <dbReference type="EC" id="2.4.1.227"/>
    </reaction>
</comment>
<evidence type="ECO:0000256" key="4">
    <source>
        <dbReference type="ARBA" id="ARBA00022679"/>
    </source>
</evidence>
<gene>
    <name evidence="10" type="primary">murG</name>
    <name evidence="13" type="ORF">BKA07_002206</name>
</gene>
<evidence type="ECO:0000256" key="5">
    <source>
        <dbReference type="ARBA" id="ARBA00022960"/>
    </source>
</evidence>
<evidence type="ECO:0000259" key="12">
    <source>
        <dbReference type="Pfam" id="PF04101"/>
    </source>
</evidence>
<feature type="domain" description="Glycosyl transferase family 28 C-terminal" evidence="12">
    <location>
        <begin position="193"/>
        <end position="343"/>
    </location>
</feature>
<name>A0A846S522_9MICO</name>
<evidence type="ECO:0000256" key="10">
    <source>
        <dbReference type="HAMAP-Rule" id="MF_00033"/>
    </source>
</evidence>
<comment type="function">
    <text evidence="10">Cell wall formation. Catalyzes the transfer of a GlcNAc subunit on undecaprenyl-pyrophosphoryl-MurNAc-pentapeptide (lipid intermediate I) to form undecaprenyl-pyrophosphoryl-MurNAc-(pentapeptide)GlcNAc (lipid intermediate II).</text>
</comment>
<keyword evidence="6 10" id="KW-0573">Peptidoglycan synthesis</keyword>
<keyword evidence="2 10" id="KW-0132">Cell division</keyword>
<dbReference type="PANTHER" id="PTHR21015">
    <property type="entry name" value="UDP-N-ACETYLGLUCOSAMINE--N-ACETYLMURAMYL-(PENTAPEPTIDE) PYROPHOSPHORYL-UNDECAPRENOL N-ACETYLGLUCOSAMINE TRANSFERASE 1"/>
    <property type="match status" value="1"/>
</dbReference>
<evidence type="ECO:0000256" key="8">
    <source>
        <dbReference type="ARBA" id="ARBA00023306"/>
    </source>
</evidence>
<dbReference type="Gene3D" id="3.40.50.2000">
    <property type="entry name" value="Glycogen Phosphorylase B"/>
    <property type="match status" value="2"/>
</dbReference>
<comment type="pathway">
    <text evidence="10">Cell wall biogenesis; peptidoglycan biosynthesis.</text>
</comment>